<dbReference type="Gene3D" id="1.20.1390.10">
    <property type="entry name" value="PWI domain"/>
    <property type="match status" value="1"/>
</dbReference>
<keyword evidence="6" id="KW-1185">Reference proteome</keyword>
<name>D8RRX3_SELML</name>
<dbReference type="PROSITE" id="PS51025">
    <property type="entry name" value="PWI"/>
    <property type="match status" value="1"/>
</dbReference>
<dbReference type="InterPro" id="IPR036483">
    <property type="entry name" value="PWI_dom_sf"/>
</dbReference>
<evidence type="ECO:0000256" key="1">
    <source>
        <dbReference type="ARBA" id="ARBA00022664"/>
    </source>
</evidence>
<reference evidence="5 6" key="1">
    <citation type="journal article" date="2011" name="Science">
        <title>The Selaginella genome identifies genetic changes associated with the evolution of vascular plants.</title>
        <authorList>
            <person name="Banks J.A."/>
            <person name="Nishiyama T."/>
            <person name="Hasebe M."/>
            <person name="Bowman J.L."/>
            <person name="Gribskov M."/>
            <person name="dePamphilis C."/>
            <person name="Albert V.A."/>
            <person name="Aono N."/>
            <person name="Aoyama T."/>
            <person name="Ambrose B.A."/>
            <person name="Ashton N.W."/>
            <person name="Axtell M.J."/>
            <person name="Barker E."/>
            <person name="Barker M.S."/>
            <person name="Bennetzen J.L."/>
            <person name="Bonawitz N.D."/>
            <person name="Chapple C."/>
            <person name="Cheng C."/>
            <person name="Correa L.G."/>
            <person name="Dacre M."/>
            <person name="DeBarry J."/>
            <person name="Dreyer I."/>
            <person name="Elias M."/>
            <person name="Engstrom E.M."/>
            <person name="Estelle M."/>
            <person name="Feng L."/>
            <person name="Finet C."/>
            <person name="Floyd S.K."/>
            <person name="Frommer W.B."/>
            <person name="Fujita T."/>
            <person name="Gramzow L."/>
            <person name="Gutensohn M."/>
            <person name="Harholt J."/>
            <person name="Hattori M."/>
            <person name="Heyl A."/>
            <person name="Hirai T."/>
            <person name="Hiwatashi Y."/>
            <person name="Ishikawa M."/>
            <person name="Iwata M."/>
            <person name="Karol K.G."/>
            <person name="Koehler B."/>
            <person name="Kolukisaoglu U."/>
            <person name="Kubo M."/>
            <person name="Kurata T."/>
            <person name="Lalonde S."/>
            <person name="Li K."/>
            <person name="Li Y."/>
            <person name="Litt A."/>
            <person name="Lyons E."/>
            <person name="Manning G."/>
            <person name="Maruyama T."/>
            <person name="Michael T.P."/>
            <person name="Mikami K."/>
            <person name="Miyazaki S."/>
            <person name="Morinaga S."/>
            <person name="Murata T."/>
            <person name="Mueller-Roeber B."/>
            <person name="Nelson D.R."/>
            <person name="Obara M."/>
            <person name="Oguri Y."/>
            <person name="Olmstead R.G."/>
            <person name="Onodera N."/>
            <person name="Petersen B.L."/>
            <person name="Pils B."/>
            <person name="Prigge M."/>
            <person name="Rensing S.A."/>
            <person name="Riano-Pachon D.M."/>
            <person name="Roberts A.W."/>
            <person name="Sato Y."/>
            <person name="Scheller H.V."/>
            <person name="Schulz B."/>
            <person name="Schulz C."/>
            <person name="Shakirov E.V."/>
            <person name="Shibagaki N."/>
            <person name="Shinohara N."/>
            <person name="Shippen D.E."/>
            <person name="Soerensen I."/>
            <person name="Sotooka R."/>
            <person name="Sugimoto N."/>
            <person name="Sugita M."/>
            <person name="Sumikawa N."/>
            <person name="Tanurdzic M."/>
            <person name="Theissen G."/>
            <person name="Ulvskov P."/>
            <person name="Wakazuki S."/>
            <person name="Weng J.K."/>
            <person name="Willats W.W."/>
            <person name="Wipf D."/>
            <person name="Wolf P.G."/>
            <person name="Yang L."/>
            <person name="Zimmer A.D."/>
            <person name="Zhu Q."/>
            <person name="Mitros T."/>
            <person name="Hellsten U."/>
            <person name="Loque D."/>
            <person name="Otillar R."/>
            <person name="Salamov A."/>
            <person name="Schmutz J."/>
            <person name="Shapiro H."/>
            <person name="Lindquist E."/>
            <person name="Lucas S."/>
            <person name="Rokhsar D."/>
            <person name="Grigoriev I.V."/>
        </authorList>
    </citation>
    <scope>NUCLEOTIDE SEQUENCE [LARGE SCALE GENOMIC DNA]</scope>
</reference>
<dbReference type="InParanoid" id="D8RRX3"/>
<dbReference type="AlphaFoldDB" id="D8RRX3"/>
<dbReference type="eggNOG" id="KOG2146">
    <property type="taxonomic scope" value="Eukaryota"/>
</dbReference>
<evidence type="ECO:0000313" key="6">
    <source>
        <dbReference type="Proteomes" id="UP000001514"/>
    </source>
</evidence>
<accession>D8RRX3</accession>
<dbReference type="PANTHER" id="PTHR23148">
    <property type="entry name" value="SERINE/ARGININE REGULATED NUCLEAR MATRIX PROTEIN"/>
    <property type="match status" value="1"/>
</dbReference>
<dbReference type="EMBL" id="GL377623">
    <property type="protein sequence ID" value="EFJ15475.1"/>
    <property type="molecule type" value="Genomic_DNA"/>
</dbReference>
<gene>
    <name evidence="5" type="ORF">SELMODRAFT_100233</name>
    <name evidence="4" type="ORF">SELMODRAFT_118260</name>
</gene>
<dbReference type="PANTHER" id="PTHR23148:SF0">
    <property type="entry name" value="SERINE_ARGININE REPETITIVE MATRIX PROTEIN 1"/>
    <property type="match status" value="1"/>
</dbReference>
<protein>
    <recommendedName>
        <fullName evidence="3">PWI domain-containing protein</fullName>
    </recommendedName>
</protein>
<organism evidence="6">
    <name type="scientific">Selaginella moellendorffii</name>
    <name type="common">Spikemoss</name>
    <dbReference type="NCBI Taxonomy" id="88036"/>
    <lineage>
        <taxon>Eukaryota</taxon>
        <taxon>Viridiplantae</taxon>
        <taxon>Streptophyta</taxon>
        <taxon>Embryophyta</taxon>
        <taxon>Tracheophyta</taxon>
        <taxon>Lycopodiopsida</taxon>
        <taxon>Selaginellales</taxon>
        <taxon>Selaginellaceae</taxon>
        <taxon>Selaginella</taxon>
    </lineage>
</organism>
<dbReference type="GO" id="GO:0006397">
    <property type="term" value="P:mRNA processing"/>
    <property type="evidence" value="ECO:0007669"/>
    <property type="project" value="UniProtKB-KW"/>
</dbReference>
<dbReference type="KEGG" id="smo:SELMODRAFT_118260"/>
<feature type="domain" description="PWI" evidence="3">
    <location>
        <begin position="27"/>
        <end position="125"/>
    </location>
</feature>
<dbReference type="EMBL" id="GL377588">
    <property type="protein sequence ID" value="EFJ24771.1"/>
    <property type="molecule type" value="Genomic_DNA"/>
</dbReference>
<dbReference type="InterPro" id="IPR002483">
    <property type="entry name" value="PWI_dom"/>
</dbReference>
<dbReference type="Proteomes" id="UP000001514">
    <property type="component" value="Unassembled WGS sequence"/>
</dbReference>
<dbReference type="Pfam" id="PF01480">
    <property type="entry name" value="PWI"/>
    <property type="match status" value="1"/>
</dbReference>
<sequence length="211" mass="24077">MSGGFFRGTSTEQDTRFSNKMAKLLKTQKFASELDQPIDMSKVNMDVMRPWIATRVTELLGFEDEVLINFIYGLLDVKVGDGKHIQIQLTGFMEKNTGRFMKELWGLLASAQSNASGIPQALLDKKALETQLKKRRRREEKRLRKEEKQRRREEKRKRKEEKRSLKAAAATAAVSSASARGPAESDVEQKKLEDDLRKKALESLKAKMQSS</sequence>
<evidence type="ECO:0000313" key="4">
    <source>
        <dbReference type="EMBL" id="EFJ15475.1"/>
    </source>
</evidence>
<dbReference type="SUPFAM" id="SSF101233">
    <property type="entry name" value="PWI domain"/>
    <property type="match status" value="1"/>
</dbReference>
<dbReference type="STRING" id="88036.D8RRX3"/>
<dbReference type="HOGENOM" id="CLU_032410_2_2_1"/>
<feature type="region of interest" description="Disordered" evidence="2">
    <location>
        <begin position="133"/>
        <end position="194"/>
    </location>
</feature>
<dbReference type="SMART" id="SM00311">
    <property type="entry name" value="PWI"/>
    <property type="match status" value="1"/>
</dbReference>
<dbReference type="InterPro" id="IPR052225">
    <property type="entry name" value="Ser/Arg_repetitive_matrix"/>
</dbReference>
<evidence type="ECO:0000256" key="2">
    <source>
        <dbReference type="SAM" id="MobiDB-lite"/>
    </source>
</evidence>
<dbReference type="Gramene" id="EFJ15475">
    <property type="protein sequence ID" value="EFJ15475"/>
    <property type="gene ID" value="SELMODRAFT_118260"/>
</dbReference>
<keyword evidence="1" id="KW-0507">mRNA processing</keyword>
<evidence type="ECO:0000259" key="3">
    <source>
        <dbReference type="PROSITE" id="PS51025"/>
    </source>
</evidence>
<feature type="compositionally biased region" description="Low complexity" evidence="2">
    <location>
        <begin position="167"/>
        <end position="179"/>
    </location>
</feature>
<feature type="compositionally biased region" description="Basic and acidic residues" evidence="2">
    <location>
        <begin position="140"/>
        <end position="152"/>
    </location>
</feature>
<evidence type="ECO:0000313" key="5">
    <source>
        <dbReference type="EMBL" id="EFJ24771.1"/>
    </source>
</evidence>
<proteinExistence type="predicted"/>
<dbReference type="Gramene" id="EFJ24771">
    <property type="protein sequence ID" value="EFJ24771"/>
    <property type="gene ID" value="SELMODRAFT_100233"/>
</dbReference>
<dbReference type="KEGG" id="smo:SELMODRAFT_100233"/>